<sequence>MLMILLGSFSAIAGKKHCQAYRSKLDNIQNQQRQASSNKRSQSLSNKEAKARDTWWRCETGKLKPKLKKKKKKKSKKKYTSKKKYHKTSTDLVVQKSIKPLVPFASNNPVVVRSIYQDEKLQAWLLFYKPAKMCARPKSTQQFAACVEDKRSQQTKFEQSY</sequence>
<organism evidence="2 3">
    <name type="scientific">Cognaticolwellia beringensis</name>
    <dbReference type="NCBI Taxonomy" id="1967665"/>
    <lineage>
        <taxon>Bacteria</taxon>
        <taxon>Pseudomonadati</taxon>
        <taxon>Pseudomonadota</taxon>
        <taxon>Gammaproteobacteria</taxon>
        <taxon>Alteromonadales</taxon>
        <taxon>Colwelliaceae</taxon>
        <taxon>Cognaticolwellia</taxon>
    </lineage>
</organism>
<dbReference type="AlphaFoldDB" id="A0A222G4P4"/>
<evidence type="ECO:0000256" key="1">
    <source>
        <dbReference type="SAM" id="MobiDB-lite"/>
    </source>
</evidence>
<feature type="compositionally biased region" description="Polar residues" evidence="1">
    <location>
        <begin position="29"/>
        <end position="46"/>
    </location>
</feature>
<feature type="compositionally biased region" description="Basic and acidic residues" evidence="1">
    <location>
        <begin position="47"/>
        <end position="62"/>
    </location>
</feature>
<gene>
    <name evidence="2" type="ORF">B5D82_00270</name>
</gene>
<evidence type="ECO:0000313" key="2">
    <source>
        <dbReference type="EMBL" id="ASP46344.1"/>
    </source>
</evidence>
<dbReference type="Proteomes" id="UP000202259">
    <property type="component" value="Chromosome"/>
</dbReference>
<feature type="region of interest" description="Disordered" evidence="1">
    <location>
        <begin position="29"/>
        <end position="86"/>
    </location>
</feature>
<proteinExistence type="predicted"/>
<protein>
    <submittedName>
        <fullName evidence="2">Uncharacterized protein</fullName>
    </submittedName>
</protein>
<reference evidence="2 3" key="1">
    <citation type="submission" date="2017-08" db="EMBL/GenBank/DDBJ databases">
        <title>Complete genome of Colwellia sp. NB097-1, a psychrophile bacterium ioslated from Bering Sea.</title>
        <authorList>
            <person name="Chen X."/>
        </authorList>
    </citation>
    <scope>NUCLEOTIDE SEQUENCE [LARGE SCALE GENOMIC DNA]</scope>
    <source>
        <strain evidence="2 3">NB097-1</strain>
    </source>
</reference>
<feature type="compositionally biased region" description="Basic residues" evidence="1">
    <location>
        <begin position="63"/>
        <end position="86"/>
    </location>
</feature>
<dbReference type="EMBL" id="CP020465">
    <property type="protein sequence ID" value="ASP46344.1"/>
    <property type="molecule type" value="Genomic_DNA"/>
</dbReference>
<accession>A0A222G4P4</accession>
<keyword evidence="3" id="KW-1185">Reference proteome</keyword>
<dbReference type="KEGG" id="cber:B5D82_00270"/>
<evidence type="ECO:0000313" key="3">
    <source>
        <dbReference type="Proteomes" id="UP000202259"/>
    </source>
</evidence>
<name>A0A222G4P4_9GAMM</name>